<feature type="binding site" evidence="12">
    <location>
        <position position="248"/>
    </location>
    <ligand>
        <name>K(+)</name>
        <dbReference type="ChEBI" id="CHEBI:29103"/>
    </ligand>
</feature>
<dbReference type="NCBIfam" id="TIGR02152">
    <property type="entry name" value="D_ribokin_bact"/>
    <property type="match status" value="1"/>
</dbReference>
<comment type="cofactor">
    <cofactor evidence="12">
        <name>Mg(2+)</name>
        <dbReference type="ChEBI" id="CHEBI:18420"/>
    </cofactor>
    <text evidence="12">Requires a divalent cation, most likely magnesium in vivo, as an electrophilic catalyst to aid phosphoryl group transfer. It is the chelate of the metal and the nucleotide that is the actual substrate.</text>
</comment>
<keyword evidence="12" id="KW-0963">Cytoplasm</keyword>
<evidence type="ECO:0000256" key="11">
    <source>
        <dbReference type="ARBA" id="ARBA00023277"/>
    </source>
</evidence>
<keyword evidence="4 12" id="KW-0808">Transferase</keyword>
<reference evidence="14 15" key="1">
    <citation type="submission" date="2022-06" db="EMBL/GenBank/DDBJ databases">
        <title>Isolation of gut microbiota from human fecal samples.</title>
        <authorList>
            <person name="Pamer E.G."/>
            <person name="Barat B."/>
            <person name="Waligurski E."/>
            <person name="Medina S."/>
            <person name="Paddock L."/>
            <person name="Mostad J."/>
        </authorList>
    </citation>
    <scope>NUCLEOTIDE SEQUENCE [LARGE SCALE GENOMIC DNA]</scope>
    <source>
        <strain evidence="14 15">DFI.7.95</strain>
    </source>
</reference>
<evidence type="ECO:0000256" key="5">
    <source>
        <dbReference type="ARBA" id="ARBA00022723"/>
    </source>
</evidence>
<comment type="catalytic activity">
    <reaction evidence="12">
        <text>D-ribose + ATP = D-ribose 5-phosphate + ADP + H(+)</text>
        <dbReference type="Rhea" id="RHEA:13697"/>
        <dbReference type="ChEBI" id="CHEBI:15378"/>
        <dbReference type="ChEBI" id="CHEBI:30616"/>
        <dbReference type="ChEBI" id="CHEBI:47013"/>
        <dbReference type="ChEBI" id="CHEBI:78346"/>
        <dbReference type="ChEBI" id="CHEBI:456216"/>
        <dbReference type="EC" id="2.7.1.15"/>
    </reaction>
</comment>
<dbReference type="PANTHER" id="PTHR10584">
    <property type="entry name" value="SUGAR KINASE"/>
    <property type="match status" value="1"/>
</dbReference>
<dbReference type="HAMAP" id="MF_01987">
    <property type="entry name" value="Ribokinase"/>
    <property type="match status" value="1"/>
</dbReference>
<gene>
    <name evidence="12 14" type="primary">rbsK</name>
    <name evidence="14" type="ORF">NE686_10545</name>
</gene>
<feature type="binding site" evidence="12">
    <location>
        <begin position="12"/>
        <end position="14"/>
    </location>
    <ligand>
        <name>substrate</name>
    </ligand>
</feature>
<evidence type="ECO:0000313" key="14">
    <source>
        <dbReference type="EMBL" id="MCQ4923527.1"/>
    </source>
</evidence>
<dbReference type="EMBL" id="JANGAC010000007">
    <property type="protein sequence ID" value="MCQ4923527.1"/>
    <property type="molecule type" value="Genomic_DNA"/>
</dbReference>
<keyword evidence="7 12" id="KW-0418">Kinase</keyword>
<evidence type="ECO:0000256" key="9">
    <source>
        <dbReference type="ARBA" id="ARBA00022842"/>
    </source>
</evidence>
<accession>A0ABT1SB14</accession>
<dbReference type="GO" id="GO:0004747">
    <property type="term" value="F:ribokinase activity"/>
    <property type="evidence" value="ECO:0007669"/>
    <property type="project" value="UniProtKB-EC"/>
</dbReference>
<feature type="binding site" evidence="12">
    <location>
        <position position="282"/>
    </location>
    <ligand>
        <name>K(+)</name>
        <dbReference type="ChEBI" id="CHEBI:29103"/>
    </ligand>
</feature>
<comment type="activity regulation">
    <text evidence="12">Activated by a monovalent cation that binds near, but not in, the active site. The most likely occupant of the site in vivo is potassium. Ion binding induces a conformational change that may alter substrate affinity.</text>
</comment>
<feature type="binding site" evidence="12">
    <location>
        <position position="140"/>
    </location>
    <ligand>
        <name>substrate</name>
    </ligand>
</feature>
<feature type="binding site" evidence="12">
    <location>
        <begin position="251"/>
        <end position="252"/>
    </location>
    <ligand>
        <name>ATP</name>
        <dbReference type="ChEBI" id="CHEBI:30616"/>
    </ligand>
</feature>
<keyword evidence="10 12" id="KW-0630">Potassium</keyword>
<keyword evidence="5 12" id="KW-0479">Metal-binding</keyword>
<evidence type="ECO:0000256" key="2">
    <source>
        <dbReference type="ARBA" id="ARBA00012035"/>
    </source>
</evidence>
<comment type="similarity">
    <text evidence="12">Belongs to the carbohydrate kinase PfkB family. Ribokinase subfamily.</text>
</comment>
<feature type="active site" description="Proton acceptor" evidence="12">
    <location>
        <position position="252"/>
    </location>
</feature>
<keyword evidence="9 12" id="KW-0460">Magnesium</keyword>
<comment type="caution">
    <text evidence="12">Lacks conserved residue(s) required for the propagation of feature annotation.</text>
</comment>
<dbReference type="InterPro" id="IPR002139">
    <property type="entry name" value="Ribo/fructo_kinase"/>
</dbReference>
<keyword evidence="15" id="KW-1185">Reference proteome</keyword>
<keyword evidence="6 12" id="KW-0547">Nucleotide-binding</keyword>
<dbReference type="InterPro" id="IPR011877">
    <property type="entry name" value="Ribokinase"/>
</dbReference>
<evidence type="ECO:0000256" key="6">
    <source>
        <dbReference type="ARBA" id="ARBA00022741"/>
    </source>
</evidence>
<feature type="binding site" evidence="12">
    <location>
        <position position="285"/>
    </location>
    <ligand>
        <name>K(+)</name>
        <dbReference type="ChEBI" id="CHEBI:29103"/>
    </ligand>
</feature>
<dbReference type="InterPro" id="IPR002173">
    <property type="entry name" value="Carboh/pur_kinase_PfkB_CS"/>
</dbReference>
<keyword evidence="8 12" id="KW-0067">ATP-binding</keyword>
<feature type="binding site" evidence="12">
    <location>
        <position position="246"/>
    </location>
    <ligand>
        <name>K(+)</name>
        <dbReference type="ChEBI" id="CHEBI:29103"/>
    </ligand>
</feature>
<evidence type="ECO:0000256" key="7">
    <source>
        <dbReference type="ARBA" id="ARBA00022777"/>
    </source>
</evidence>
<sequence>MKSIVTVVGSMNMDLVIKVNEIPQIGETLLGNELLQIPGGKGANQGVAIAKLNNEIIFLGKVGKDVFGDALIESMKESGVNIEHIEKTDESTGIAVINVDKHGNNNIIVIPGANGNVDKEYLQRHLIAFEKADIVVFQLEVPLETVKEGLKIARKLGKTTILNPAPAYELDDEIIENIDILIPNEHELERISKIKITDQDSILKAANKLLHKGIRQIIVTLGSKGVLYIDTRGHKFFEAYKVNVVDTTAAGDSFIGGFVSSYIENGNIERSIEMGQKTAALAIQKVGAQSSLPTKEEVDNFR</sequence>
<evidence type="ECO:0000256" key="12">
    <source>
        <dbReference type="HAMAP-Rule" id="MF_01987"/>
    </source>
</evidence>
<protein>
    <recommendedName>
        <fullName evidence="3 12">Ribokinase</fullName>
        <shortName evidence="12">RK</shortName>
        <ecNumber evidence="2 12">2.7.1.15</ecNumber>
    </recommendedName>
</protein>
<dbReference type="Proteomes" id="UP001524478">
    <property type="component" value="Unassembled WGS sequence"/>
</dbReference>
<dbReference type="PANTHER" id="PTHR10584:SF166">
    <property type="entry name" value="RIBOKINASE"/>
    <property type="match status" value="1"/>
</dbReference>
<feature type="binding site" evidence="12">
    <location>
        <position position="287"/>
    </location>
    <ligand>
        <name>K(+)</name>
        <dbReference type="ChEBI" id="CHEBI:29103"/>
    </ligand>
</feature>
<comment type="function">
    <text evidence="12">Catalyzes the phosphorylation of ribose at O-5 in a reaction requiring ATP and magnesium. The resulting D-ribose-5-phosphate can then be used either for sythesis of nucleotides, histidine, and tryptophan, or as a component of the pentose phosphate pathway.</text>
</comment>
<feature type="binding site" evidence="12">
    <location>
        <begin position="40"/>
        <end position="44"/>
    </location>
    <ligand>
        <name>substrate</name>
    </ligand>
</feature>
<evidence type="ECO:0000313" key="15">
    <source>
        <dbReference type="Proteomes" id="UP001524478"/>
    </source>
</evidence>
<comment type="subcellular location">
    <subcellularLocation>
        <location evidence="12">Cytoplasm</location>
    </subcellularLocation>
</comment>
<comment type="pathway">
    <text evidence="12">Carbohydrate metabolism; D-ribose degradation; D-ribose 5-phosphate from beta-D-ribopyranose: step 2/2.</text>
</comment>
<feature type="binding site" evidence="12">
    <location>
        <position position="291"/>
    </location>
    <ligand>
        <name>K(+)</name>
        <dbReference type="ChEBI" id="CHEBI:29103"/>
    </ligand>
</feature>
<comment type="subunit">
    <text evidence="12">Homodimer.</text>
</comment>
<evidence type="ECO:0000256" key="1">
    <source>
        <dbReference type="ARBA" id="ARBA00005380"/>
    </source>
</evidence>
<dbReference type="PRINTS" id="PR00990">
    <property type="entry name" value="RIBOKINASE"/>
</dbReference>
<dbReference type="InterPro" id="IPR011611">
    <property type="entry name" value="PfkB_dom"/>
</dbReference>
<comment type="caution">
    <text evidence="14">The sequence shown here is derived from an EMBL/GenBank/DDBJ whole genome shotgun (WGS) entry which is preliminary data.</text>
</comment>
<evidence type="ECO:0000256" key="4">
    <source>
        <dbReference type="ARBA" id="ARBA00022679"/>
    </source>
</evidence>
<dbReference type="SUPFAM" id="SSF53613">
    <property type="entry name" value="Ribokinase-like"/>
    <property type="match status" value="1"/>
</dbReference>
<feature type="binding site" evidence="12">
    <location>
        <position position="184"/>
    </location>
    <ligand>
        <name>ATP</name>
        <dbReference type="ChEBI" id="CHEBI:30616"/>
    </ligand>
</feature>
<keyword evidence="11 12" id="KW-0119">Carbohydrate metabolism</keyword>
<feature type="domain" description="Carbohydrate kinase PfkB" evidence="13">
    <location>
        <begin position="5"/>
        <end position="294"/>
    </location>
</feature>
<evidence type="ECO:0000256" key="8">
    <source>
        <dbReference type="ARBA" id="ARBA00022840"/>
    </source>
</evidence>
<feature type="binding site" evidence="12">
    <location>
        <begin position="220"/>
        <end position="225"/>
    </location>
    <ligand>
        <name>ATP</name>
        <dbReference type="ChEBI" id="CHEBI:30616"/>
    </ligand>
</feature>
<evidence type="ECO:0000256" key="10">
    <source>
        <dbReference type="ARBA" id="ARBA00022958"/>
    </source>
</evidence>
<organism evidence="14 15">
    <name type="scientific">Tissierella carlieri</name>
    <dbReference type="NCBI Taxonomy" id="689904"/>
    <lineage>
        <taxon>Bacteria</taxon>
        <taxon>Bacillati</taxon>
        <taxon>Bacillota</taxon>
        <taxon>Tissierellia</taxon>
        <taxon>Tissierellales</taxon>
        <taxon>Tissierellaceae</taxon>
        <taxon>Tissierella</taxon>
    </lineage>
</organism>
<dbReference type="PROSITE" id="PS00584">
    <property type="entry name" value="PFKB_KINASES_2"/>
    <property type="match status" value="1"/>
</dbReference>
<name>A0ABT1SB14_9FIRM</name>
<evidence type="ECO:0000256" key="3">
    <source>
        <dbReference type="ARBA" id="ARBA00016943"/>
    </source>
</evidence>
<dbReference type="InterPro" id="IPR029056">
    <property type="entry name" value="Ribokinase-like"/>
</dbReference>
<dbReference type="RefSeq" id="WP_256311484.1">
    <property type="nucleotide sequence ID" value="NZ_JANGAC010000007.1"/>
</dbReference>
<dbReference type="Pfam" id="PF00294">
    <property type="entry name" value="PfkB"/>
    <property type="match status" value="1"/>
</dbReference>
<dbReference type="Gene3D" id="3.40.1190.20">
    <property type="match status" value="1"/>
</dbReference>
<feature type="binding site" evidence="12">
    <location>
        <position position="252"/>
    </location>
    <ligand>
        <name>substrate</name>
    </ligand>
</feature>
<proteinExistence type="inferred from homology"/>
<evidence type="ECO:0000259" key="13">
    <source>
        <dbReference type="Pfam" id="PF00294"/>
    </source>
</evidence>
<comment type="similarity">
    <text evidence="1">Belongs to the carbohydrate kinase pfkB family.</text>
</comment>
<dbReference type="EC" id="2.7.1.15" evidence="2 12"/>
<dbReference type="CDD" id="cd01174">
    <property type="entry name" value="ribokinase"/>
    <property type="match status" value="1"/>
</dbReference>